<dbReference type="EMBL" id="JAGPXC010000006">
    <property type="protein sequence ID" value="KAH6652402.1"/>
    <property type="molecule type" value="Genomic_DNA"/>
</dbReference>
<dbReference type="CDD" id="cd03676">
    <property type="entry name" value="NUDIX_Tnr3_like"/>
    <property type="match status" value="1"/>
</dbReference>
<gene>
    <name evidence="2" type="ORF">BKA67DRAFT_661144</name>
</gene>
<protein>
    <submittedName>
        <fullName evidence="2">NUDIX hydrolase domain-like protein</fullName>
    </submittedName>
</protein>
<evidence type="ECO:0000313" key="3">
    <source>
        <dbReference type="Proteomes" id="UP000758603"/>
    </source>
</evidence>
<reference evidence="2" key="1">
    <citation type="journal article" date="2021" name="Nat. Commun.">
        <title>Genetic determinants of endophytism in the Arabidopsis root mycobiome.</title>
        <authorList>
            <person name="Mesny F."/>
            <person name="Miyauchi S."/>
            <person name="Thiergart T."/>
            <person name="Pickel B."/>
            <person name="Atanasova L."/>
            <person name="Karlsson M."/>
            <person name="Huettel B."/>
            <person name="Barry K.W."/>
            <person name="Haridas S."/>
            <person name="Chen C."/>
            <person name="Bauer D."/>
            <person name="Andreopoulos W."/>
            <person name="Pangilinan J."/>
            <person name="LaButti K."/>
            <person name="Riley R."/>
            <person name="Lipzen A."/>
            <person name="Clum A."/>
            <person name="Drula E."/>
            <person name="Henrissat B."/>
            <person name="Kohler A."/>
            <person name="Grigoriev I.V."/>
            <person name="Martin F.M."/>
            <person name="Hacquard S."/>
        </authorList>
    </citation>
    <scope>NUCLEOTIDE SEQUENCE</scope>
    <source>
        <strain evidence="2">MPI-SDFR-AT-0073</strain>
    </source>
</reference>
<dbReference type="PROSITE" id="PS51462">
    <property type="entry name" value="NUDIX"/>
    <property type="match status" value="1"/>
</dbReference>
<dbReference type="PANTHER" id="PTHR13622:SF8">
    <property type="entry name" value="THIAMIN PYROPHOSPHOKINASE 1"/>
    <property type="match status" value="1"/>
</dbReference>
<organism evidence="2 3">
    <name type="scientific">Truncatella angustata</name>
    <dbReference type="NCBI Taxonomy" id="152316"/>
    <lineage>
        <taxon>Eukaryota</taxon>
        <taxon>Fungi</taxon>
        <taxon>Dikarya</taxon>
        <taxon>Ascomycota</taxon>
        <taxon>Pezizomycotina</taxon>
        <taxon>Sordariomycetes</taxon>
        <taxon>Xylariomycetidae</taxon>
        <taxon>Amphisphaeriales</taxon>
        <taxon>Sporocadaceae</taxon>
        <taxon>Truncatella</taxon>
    </lineage>
</organism>
<dbReference type="InterPro" id="IPR000086">
    <property type="entry name" value="NUDIX_hydrolase_dom"/>
</dbReference>
<dbReference type="OrthoDB" id="10261522at2759"/>
<evidence type="ECO:0000259" key="1">
    <source>
        <dbReference type="PROSITE" id="PS51462"/>
    </source>
</evidence>
<keyword evidence="2" id="KW-0378">Hydrolase</keyword>
<feature type="domain" description="Nudix hydrolase" evidence="1">
    <location>
        <begin position="133"/>
        <end position="278"/>
    </location>
</feature>
<dbReference type="GO" id="GO:0044715">
    <property type="term" value="F:8-oxo-dGDP phosphatase activity"/>
    <property type="evidence" value="ECO:0007669"/>
    <property type="project" value="TreeGrafter"/>
</dbReference>
<accession>A0A9P8UHD6</accession>
<dbReference type="Proteomes" id="UP000758603">
    <property type="component" value="Unassembled WGS sequence"/>
</dbReference>
<evidence type="ECO:0000313" key="2">
    <source>
        <dbReference type="EMBL" id="KAH6652402.1"/>
    </source>
</evidence>
<dbReference type="Pfam" id="PF00293">
    <property type="entry name" value="NUDIX"/>
    <property type="match status" value="1"/>
</dbReference>
<sequence length="310" mass="34745">MKTYLELAQEVNGFPDKLHEPEAYAAFTKDYYAFRLAKFRCNFGLLPSHVATAFKWPEFWSVDHNERTLTLNRGDNAEDRSAAFAETLNLMIQSSEVKALKALRHENLPIFGPDGDVALNIDRAAIILFGGVVYGAQLLAYVRTELGIRYWVPTRSQTKKSYPNMLDVTVAGALDSGETPLEALVREAEEEAALPQDYVRANLKPYGLLSFHLPTDANGKPGHGPQVQYVYTIELPADIIPTPSDGEVDHFELMALEEVQDALLGGKFKTNIAMTWIAYLITLGKLNAENEKNLYAITCHLHRKLEFPTR</sequence>
<dbReference type="Gene3D" id="3.90.79.10">
    <property type="entry name" value="Nucleoside Triphosphate Pyrophosphohydrolase"/>
    <property type="match status" value="1"/>
</dbReference>
<dbReference type="AlphaFoldDB" id="A0A9P8UHD6"/>
<proteinExistence type="predicted"/>
<keyword evidence="3" id="KW-1185">Reference proteome</keyword>
<dbReference type="InterPro" id="IPR015797">
    <property type="entry name" value="NUDIX_hydrolase-like_dom_sf"/>
</dbReference>
<dbReference type="RefSeq" id="XP_045956680.1">
    <property type="nucleotide sequence ID" value="XM_046107767.1"/>
</dbReference>
<dbReference type="GeneID" id="70136658"/>
<dbReference type="PANTHER" id="PTHR13622">
    <property type="entry name" value="THIAMIN PYROPHOSPHOKINASE"/>
    <property type="match status" value="1"/>
</dbReference>
<name>A0A9P8UHD6_9PEZI</name>
<comment type="caution">
    <text evidence="2">The sequence shown here is derived from an EMBL/GenBank/DDBJ whole genome shotgun (WGS) entry which is preliminary data.</text>
</comment>
<dbReference type="SUPFAM" id="SSF55811">
    <property type="entry name" value="Nudix"/>
    <property type="match status" value="1"/>
</dbReference>